<feature type="transmembrane region" description="Helical" evidence="1">
    <location>
        <begin position="12"/>
        <end position="30"/>
    </location>
</feature>
<proteinExistence type="predicted"/>
<gene>
    <name evidence="2" type="ORF">F6V25_12355</name>
</gene>
<evidence type="ECO:0000313" key="2">
    <source>
        <dbReference type="EMBL" id="KAB0664846.1"/>
    </source>
</evidence>
<dbReference type="Proteomes" id="UP000420562">
    <property type="component" value="Unassembled WGS sequence"/>
</dbReference>
<sequence>MEDCDKKVAAAALLMVAGGIVGAGLALLWAPQSGQRTRRDITRYAKRAKTRADEAVEDITTNINDLVETIGDKTDELVEKGKDVASGARKDLMRLIEEGASRLEKFRTRLSRM</sequence>
<dbReference type="InterPro" id="IPR052928">
    <property type="entry name" value="Desiccation-related_membrane"/>
</dbReference>
<dbReference type="RefSeq" id="WP_151128858.1">
    <property type="nucleotide sequence ID" value="NZ_VZQZ01000007.1"/>
</dbReference>
<reference evidence="2 3" key="1">
    <citation type="submission" date="2019-09" db="EMBL/GenBank/DDBJ databases">
        <title>Geobacter sp. Red96, a novel strain isolated from paddy soil.</title>
        <authorList>
            <person name="Xu Z."/>
            <person name="Masuda Y."/>
            <person name="Itoh H."/>
            <person name="Senoo K."/>
        </authorList>
    </citation>
    <scope>NUCLEOTIDE SEQUENCE [LARGE SCALE GENOMIC DNA]</scope>
    <source>
        <strain evidence="2 3">Red96</strain>
    </source>
</reference>
<protein>
    <submittedName>
        <fullName evidence="2">YtxH domain-containing protein</fullName>
    </submittedName>
</protein>
<keyword evidence="1" id="KW-1133">Transmembrane helix</keyword>
<dbReference type="PANTHER" id="PTHR35792">
    <property type="entry name" value="GENERAL STRESS PROTEIN"/>
    <property type="match status" value="1"/>
</dbReference>
<dbReference type="AlphaFoldDB" id="A0A7J4ZPL3"/>
<evidence type="ECO:0000256" key="1">
    <source>
        <dbReference type="SAM" id="Phobius"/>
    </source>
</evidence>
<accession>A0A7J4ZPL3</accession>
<keyword evidence="1" id="KW-0812">Transmembrane</keyword>
<dbReference type="Gene3D" id="1.20.120.20">
    <property type="entry name" value="Apolipoprotein"/>
    <property type="match status" value="1"/>
</dbReference>
<evidence type="ECO:0000313" key="3">
    <source>
        <dbReference type="Proteomes" id="UP000420562"/>
    </source>
</evidence>
<dbReference type="Pfam" id="PF12732">
    <property type="entry name" value="YtxH"/>
    <property type="match status" value="1"/>
</dbReference>
<keyword evidence="1" id="KW-0472">Membrane</keyword>
<dbReference type="EMBL" id="VZQZ01000007">
    <property type="protein sequence ID" value="KAB0664846.1"/>
    <property type="molecule type" value="Genomic_DNA"/>
</dbReference>
<comment type="caution">
    <text evidence="2">The sequence shown here is derived from an EMBL/GenBank/DDBJ whole genome shotgun (WGS) entry which is preliminary data.</text>
</comment>
<organism evidence="2 3">
    <name type="scientific">Oryzomonas japonica</name>
    <dbReference type="NCBI Taxonomy" id="2603858"/>
    <lineage>
        <taxon>Bacteria</taxon>
        <taxon>Pseudomonadati</taxon>
        <taxon>Thermodesulfobacteriota</taxon>
        <taxon>Desulfuromonadia</taxon>
        <taxon>Geobacterales</taxon>
        <taxon>Geobacteraceae</taxon>
        <taxon>Oryzomonas</taxon>
    </lineage>
</organism>
<name>A0A7J4ZPL3_9BACT</name>
<dbReference type="PANTHER" id="PTHR35792:SF2">
    <property type="entry name" value="GENERAL STRESS PROTEIN"/>
    <property type="match status" value="1"/>
</dbReference>
<keyword evidence="3" id="KW-1185">Reference proteome</keyword>
<dbReference type="InterPro" id="IPR024623">
    <property type="entry name" value="YtxH"/>
</dbReference>